<dbReference type="PATRIC" id="fig|665952.3.peg.293"/>
<keyword evidence="3" id="KW-1185">Reference proteome</keyword>
<evidence type="ECO:0000313" key="3">
    <source>
        <dbReference type="Proteomes" id="UP000011747"/>
    </source>
</evidence>
<reference evidence="2 3" key="1">
    <citation type="submission" date="2011-09" db="EMBL/GenBank/DDBJ databases">
        <title>The Genome Sequence of Bacillus smithii 7_3_47FAA.</title>
        <authorList>
            <consortium name="The Broad Institute Genome Sequencing Platform"/>
            <person name="Earl A."/>
            <person name="Ward D."/>
            <person name="Feldgarden M."/>
            <person name="Gevers D."/>
            <person name="Daigneault M."/>
            <person name="Strauss J."/>
            <person name="Allen-Vercoe E."/>
            <person name="Young S.K."/>
            <person name="Zeng Q."/>
            <person name="Gargeya S."/>
            <person name="Fitzgerald M."/>
            <person name="Haas B."/>
            <person name="Abouelleil A."/>
            <person name="Alvarado L."/>
            <person name="Arachchi H.M."/>
            <person name="Berlin A."/>
            <person name="Brown A."/>
            <person name="Chapman S.B."/>
            <person name="Chen Z."/>
            <person name="Dunbar C."/>
            <person name="Freedman E."/>
            <person name="Gearin G."/>
            <person name="Goldberg J."/>
            <person name="Griggs A."/>
            <person name="Gujja S."/>
            <person name="Heiman D."/>
            <person name="Howarth C."/>
            <person name="Larson L."/>
            <person name="Lui A."/>
            <person name="MacDonald P.J.P."/>
            <person name="Montmayeur A."/>
            <person name="Murphy C."/>
            <person name="Neiman D."/>
            <person name="Pearson M."/>
            <person name="Priest M."/>
            <person name="Roberts A."/>
            <person name="Saif S."/>
            <person name="Shea T."/>
            <person name="Shenoy N."/>
            <person name="Sisk P."/>
            <person name="Stolte C."/>
            <person name="Sykes S."/>
            <person name="Wortman J."/>
            <person name="Nusbaum C."/>
            <person name="Birren B."/>
        </authorList>
    </citation>
    <scope>NUCLEOTIDE SEQUENCE [LARGE SCALE GENOMIC DNA]</scope>
    <source>
        <strain evidence="2 3">7_3_47FAA</strain>
    </source>
</reference>
<comment type="caution">
    <text evidence="2">The sequence shown here is derived from an EMBL/GenBank/DDBJ whole genome shotgun (WGS) entry which is preliminary data.</text>
</comment>
<dbReference type="HOGENOM" id="CLU_3229879_0_0_9"/>
<protein>
    <submittedName>
        <fullName evidence="2">Uncharacterized protein</fullName>
    </submittedName>
</protein>
<accession>G9QHA6</accession>
<sequence>MRFSVSYQNHHMLLAQAKACWIVITCRSILPNMLLFLNVDFFL</sequence>
<name>G9QHA6_9BACI</name>
<organism evidence="2 3">
    <name type="scientific">Bacillus smithii 7_3_47FAA</name>
    <dbReference type="NCBI Taxonomy" id="665952"/>
    <lineage>
        <taxon>Bacteria</taxon>
        <taxon>Bacillati</taxon>
        <taxon>Bacillota</taxon>
        <taxon>Bacilli</taxon>
        <taxon>Bacillales</taxon>
        <taxon>Bacillaceae</taxon>
        <taxon>Bacillus</taxon>
    </lineage>
</organism>
<keyword evidence="1" id="KW-0812">Transmembrane</keyword>
<proteinExistence type="predicted"/>
<dbReference type="EMBL" id="ACWF01000010">
    <property type="protein sequence ID" value="EHL79483.1"/>
    <property type="molecule type" value="Genomic_DNA"/>
</dbReference>
<keyword evidence="1" id="KW-1133">Transmembrane helix</keyword>
<dbReference type="Proteomes" id="UP000011747">
    <property type="component" value="Unassembled WGS sequence"/>
</dbReference>
<keyword evidence="1" id="KW-0472">Membrane</keyword>
<feature type="transmembrane region" description="Helical" evidence="1">
    <location>
        <begin position="20"/>
        <end position="39"/>
    </location>
</feature>
<evidence type="ECO:0000256" key="1">
    <source>
        <dbReference type="SAM" id="Phobius"/>
    </source>
</evidence>
<dbReference type="AlphaFoldDB" id="G9QHA6"/>
<gene>
    <name evidence="2" type="ORF">HMPREF1015_01165</name>
</gene>
<evidence type="ECO:0000313" key="2">
    <source>
        <dbReference type="EMBL" id="EHL79483.1"/>
    </source>
</evidence>